<sequence length="128" mass="14472">MITEARESGGRGHCQKPGVALQLVCCSSLLLLQLRLARCNHRCERSHRLAGVWTLPGTLAAPPLDLITLSYSALPVGASREFSCSQSLVFSRFGQRLLFLLLHPQLWRPSYWFFIWVSEVLDGERGYR</sequence>
<name>A0A8T0IUH7_CERPU</name>
<gene>
    <name evidence="2" type="ORF">KC19_2G118100</name>
</gene>
<organism evidence="2 3">
    <name type="scientific">Ceratodon purpureus</name>
    <name type="common">Fire moss</name>
    <name type="synonym">Dicranum purpureum</name>
    <dbReference type="NCBI Taxonomy" id="3225"/>
    <lineage>
        <taxon>Eukaryota</taxon>
        <taxon>Viridiplantae</taxon>
        <taxon>Streptophyta</taxon>
        <taxon>Embryophyta</taxon>
        <taxon>Bryophyta</taxon>
        <taxon>Bryophytina</taxon>
        <taxon>Bryopsida</taxon>
        <taxon>Dicranidae</taxon>
        <taxon>Pseudoditrichales</taxon>
        <taxon>Ditrichaceae</taxon>
        <taxon>Ceratodon</taxon>
    </lineage>
</organism>
<feature type="signal peptide" evidence="1">
    <location>
        <begin position="1"/>
        <end position="39"/>
    </location>
</feature>
<protein>
    <recommendedName>
        <fullName evidence="4">Secreted protein</fullName>
    </recommendedName>
</protein>
<dbReference type="EMBL" id="CM026422">
    <property type="protein sequence ID" value="KAG0586797.1"/>
    <property type="molecule type" value="Genomic_DNA"/>
</dbReference>
<dbReference type="Proteomes" id="UP000822688">
    <property type="component" value="Chromosome 2"/>
</dbReference>
<evidence type="ECO:0000313" key="2">
    <source>
        <dbReference type="EMBL" id="KAG0586797.1"/>
    </source>
</evidence>
<dbReference type="AlphaFoldDB" id="A0A8T0IUH7"/>
<accession>A0A8T0IUH7</accession>
<proteinExistence type="predicted"/>
<feature type="chain" id="PRO_5035783887" description="Secreted protein" evidence="1">
    <location>
        <begin position="40"/>
        <end position="128"/>
    </location>
</feature>
<evidence type="ECO:0008006" key="4">
    <source>
        <dbReference type="Google" id="ProtNLM"/>
    </source>
</evidence>
<evidence type="ECO:0000256" key="1">
    <source>
        <dbReference type="SAM" id="SignalP"/>
    </source>
</evidence>
<evidence type="ECO:0000313" key="3">
    <source>
        <dbReference type="Proteomes" id="UP000822688"/>
    </source>
</evidence>
<keyword evidence="1" id="KW-0732">Signal</keyword>
<reference evidence="2" key="1">
    <citation type="submission" date="2020-06" db="EMBL/GenBank/DDBJ databases">
        <title>WGS assembly of Ceratodon purpureus strain R40.</title>
        <authorList>
            <person name="Carey S.B."/>
            <person name="Jenkins J."/>
            <person name="Shu S."/>
            <person name="Lovell J.T."/>
            <person name="Sreedasyam A."/>
            <person name="Maumus F."/>
            <person name="Tiley G.P."/>
            <person name="Fernandez-Pozo N."/>
            <person name="Barry K."/>
            <person name="Chen C."/>
            <person name="Wang M."/>
            <person name="Lipzen A."/>
            <person name="Daum C."/>
            <person name="Saski C.A."/>
            <person name="Payton A.C."/>
            <person name="Mcbreen J.C."/>
            <person name="Conrad R.E."/>
            <person name="Kollar L.M."/>
            <person name="Olsson S."/>
            <person name="Huttunen S."/>
            <person name="Landis J.B."/>
            <person name="Wickett N.J."/>
            <person name="Johnson M.G."/>
            <person name="Rensing S.A."/>
            <person name="Grimwood J."/>
            <person name="Schmutz J."/>
            <person name="Mcdaniel S.F."/>
        </authorList>
    </citation>
    <scope>NUCLEOTIDE SEQUENCE</scope>
    <source>
        <strain evidence="2">R40</strain>
    </source>
</reference>
<keyword evidence="3" id="KW-1185">Reference proteome</keyword>
<comment type="caution">
    <text evidence="2">The sequence shown here is derived from an EMBL/GenBank/DDBJ whole genome shotgun (WGS) entry which is preliminary data.</text>
</comment>